<keyword evidence="2" id="KW-0134">Cell wall</keyword>
<evidence type="ECO:0000256" key="4">
    <source>
        <dbReference type="ARBA" id="ARBA00022729"/>
    </source>
</evidence>
<dbReference type="InterPro" id="IPR041171">
    <property type="entry name" value="SDR_Ig"/>
</dbReference>
<evidence type="ECO:0000259" key="6">
    <source>
        <dbReference type="Pfam" id="PF17961"/>
    </source>
</evidence>
<evidence type="ECO:0000313" key="8">
    <source>
        <dbReference type="Proteomes" id="UP000464658"/>
    </source>
</evidence>
<dbReference type="GO" id="GO:0007155">
    <property type="term" value="P:cell adhesion"/>
    <property type="evidence" value="ECO:0007669"/>
    <property type="project" value="InterPro"/>
</dbReference>
<feature type="domain" description="SDR-like Ig" evidence="6">
    <location>
        <begin position="4"/>
        <end position="52"/>
    </location>
</feature>
<gene>
    <name evidence="7" type="ORF">BsIDN1_15270</name>
</gene>
<keyword evidence="4" id="KW-0732">Signal</keyword>
<protein>
    <recommendedName>
        <fullName evidence="6">SDR-like Ig domain-containing protein</fullName>
    </recommendedName>
</protein>
<evidence type="ECO:0000256" key="2">
    <source>
        <dbReference type="ARBA" id="ARBA00022512"/>
    </source>
</evidence>
<keyword evidence="5" id="KW-0572">Peptidoglycan-anchor</keyword>
<dbReference type="Gene3D" id="2.60.40.1280">
    <property type="match status" value="1"/>
</dbReference>
<dbReference type="AlphaFoldDB" id="A0A5S9M7J9"/>
<dbReference type="InterPro" id="IPR008966">
    <property type="entry name" value="Adhesion_dom_sf"/>
</dbReference>
<evidence type="ECO:0000313" key="7">
    <source>
        <dbReference type="EMBL" id="BBP87909.1"/>
    </source>
</evidence>
<name>A0A5S9M7J9_BACIA</name>
<sequence length="97" mass="11478">MKFNQATIGYFSVDESGNASIEFTDFIKQYSNIHGTLQVWTQLDKKTVITEKKKWSLPRLKERIKYPSRLNTFQMARMSKKRENQIELTMLKPFNGQ</sequence>
<evidence type="ECO:0000256" key="3">
    <source>
        <dbReference type="ARBA" id="ARBA00022525"/>
    </source>
</evidence>
<accession>A0A5S9M7J9</accession>
<keyword evidence="3" id="KW-0964">Secreted</keyword>
<dbReference type="EMBL" id="AP021906">
    <property type="protein sequence ID" value="BBP87909.1"/>
    <property type="molecule type" value="Genomic_DNA"/>
</dbReference>
<evidence type="ECO:0000256" key="1">
    <source>
        <dbReference type="ARBA" id="ARBA00004168"/>
    </source>
</evidence>
<comment type="subcellular location">
    <subcellularLocation>
        <location evidence="1">Secreted</location>
        <location evidence="1">Cell wall</location>
        <topology evidence="1">Peptidoglycan-anchor</topology>
    </subcellularLocation>
</comment>
<dbReference type="InterPro" id="IPR011252">
    <property type="entry name" value="Fibrogen-bd_dom1"/>
</dbReference>
<proteinExistence type="predicted"/>
<dbReference type="SUPFAM" id="SSF49401">
    <property type="entry name" value="Bacterial adhesins"/>
    <property type="match status" value="1"/>
</dbReference>
<dbReference type="Pfam" id="PF17961">
    <property type="entry name" value="Big_8"/>
    <property type="match status" value="1"/>
</dbReference>
<evidence type="ECO:0000256" key="5">
    <source>
        <dbReference type="ARBA" id="ARBA00023088"/>
    </source>
</evidence>
<organism evidence="7 8">
    <name type="scientific">Bacillus safensis</name>
    <dbReference type="NCBI Taxonomy" id="561879"/>
    <lineage>
        <taxon>Bacteria</taxon>
        <taxon>Bacillati</taxon>
        <taxon>Bacillota</taxon>
        <taxon>Bacilli</taxon>
        <taxon>Bacillales</taxon>
        <taxon>Bacillaceae</taxon>
        <taxon>Bacillus</taxon>
    </lineage>
</organism>
<reference evidence="7 8" key="1">
    <citation type="submission" date="2019-12" db="EMBL/GenBank/DDBJ databases">
        <title>Full genome sequence of a Bacillus safensis strain isolated from commercially available natto in Indonesia.</title>
        <authorList>
            <person name="Yoshida M."/>
            <person name="Uomi M."/>
            <person name="Waturangi D."/>
            <person name="Ekaputri J.J."/>
            <person name="Setiamarga D.H.E."/>
        </authorList>
    </citation>
    <scope>NUCLEOTIDE SEQUENCE [LARGE SCALE GENOMIC DNA]</scope>
    <source>
        <strain evidence="7 8">IDN1</strain>
    </source>
</reference>
<dbReference type="Proteomes" id="UP000464658">
    <property type="component" value="Chromosome"/>
</dbReference>